<gene>
    <name evidence="2" type="ORF">NEOLEDRAFT_1119465</name>
</gene>
<feature type="region of interest" description="Disordered" evidence="1">
    <location>
        <begin position="326"/>
        <end position="373"/>
    </location>
</feature>
<keyword evidence="3" id="KW-1185">Reference proteome</keyword>
<reference evidence="2 3" key="1">
    <citation type="journal article" date="2016" name="Mol. Biol. Evol.">
        <title>Comparative Genomics of Early-Diverging Mushroom-Forming Fungi Provides Insights into the Origins of Lignocellulose Decay Capabilities.</title>
        <authorList>
            <person name="Nagy L.G."/>
            <person name="Riley R."/>
            <person name="Tritt A."/>
            <person name="Adam C."/>
            <person name="Daum C."/>
            <person name="Floudas D."/>
            <person name="Sun H."/>
            <person name="Yadav J.S."/>
            <person name="Pangilinan J."/>
            <person name="Larsson K.H."/>
            <person name="Matsuura K."/>
            <person name="Barry K."/>
            <person name="Labutti K."/>
            <person name="Kuo R."/>
            <person name="Ohm R.A."/>
            <person name="Bhattacharya S.S."/>
            <person name="Shirouzu T."/>
            <person name="Yoshinaga Y."/>
            <person name="Martin F.M."/>
            <person name="Grigoriev I.V."/>
            <person name="Hibbett D.S."/>
        </authorList>
    </citation>
    <scope>NUCLEOTIDE SEQUENCE [LARGE SCALE GENOMIC DNA]</scope>
    <source>
        <strain evidence="2 3">HHB14362 ss-1</strain>
    </source>
</reference>
<dbReference type="AlphaFoldDB" id="A0A165QHE2"/>
<accession>A0A165QHE2</accession>
<evidence type="ECO:0000313" key="3">
    <source>
        <dbReference type="Proteomes" id="UP000076761"/>
    </source>
</evidence>
<dbReference type="OrthoDB" id="3222645at2759"/>
<protein>
    <submittedName>
        <fullName evidence="2">Uncharacterized protein</fullName>
    </submittedName>
</protein>
<dbReference type="InParanoid" id="A0A165QHE2"/>
<proteinExistence type="predicted"/>
<dbReference type="EMBL" id="KV425595">
    <property type="protein sequence ID" value="KZT22436.1"/>
    <property type="molecule type" value="Genomic_DNA"/>
</dbReference>
<evidence type="ECO:0000313" key="2">
    <source>
        <dbReference type="EMBL" id="KZT22436.1"/>
    </source>
</evidence>
<organism evidence="2 3">
    <name type="scientific">Neolentinus lepideus HHB14362 ss-1</name>
    <dbReference type="NCBI Taxonomy" id="1314782"/>
    <lineage>
        <taxon>Eukaryota</taxon>
        <taxon>Fungi</taxon>
        <taxon>Dikarya</taxon>
        <taxon>Basidiomycota</taxon>
        <taxon>Agaricomycotina</taxon>
        <taxon>Agaricomycetes</taxon>
        <taxon>Gloeophyllales</taxon>
        <taxon>Gloeophyllaceae</taxon>
        <taxon>Neolentinus</taxon>
    </lineage>
</organism>
<dbReference type="Proteomes" id="UP000076761">
    <property type="component" value="Unassembled WGS sequence"/>
</dbReference>
<dbReference type="STRING" id="1314782.A0A165QHE2"/>
<sequence length="373" mass="41628">MKGDIAERDRRIQELETEHAMFARRYEDQRKLLEARSAELHVAQTFLTKADTISVTEVKNMISDLNIDIFQMSATLVDVLDLSMRRKNGGAEALQAQEEVKAWLTPDFALALGTADDPSILCTAIQGVMCSYCDALIRSLPHHFSAGRAQNNNTYRVLYRAIKECEPQAVAGRWRSLTREHLRRAGNSEEAEYESFLSEVFTAIQLLCAATGCIEFSSSIGQTAQHNIGGIIQLALHLRNVMGEKITSCDFKTLLVDPGRPFESGWMEEDGADTSENQGYLSDSRVICTTELGLLRSERISTEDGQTKDNEDVIMKPKVALQTLLQAPPIQTPPARRRRRRKSDSSSRRASSPTEGASREEWRSHTGFAGGCR</sequence>
<name>A0A165QHE2_9AGAM</name>
<evidence type="ECO:0000256" key="1">
    <source>
        <dbReference type="SAM" id="MobiDB-lite"/>
    </source>
</evidence>